<keyword evidence="3" id="KW-1185">Reference proteome</keyword>
<organism evidence="2 3">
    <name type="scientific">Azoarcus taiwanensis</name>
    <dbReference type="NCBI Taxonomy" id="666964"/>
    <lineage>
        <taxon>Bacteria</taxon>
        <taxon>Pseudomonadati</taxon>
        <taxon>Pseudomonadota</taxon>
        <taxon>Betaproteobacteria</taxon>
        <taxon>Rhodocyclales</taxon>
        <taxon>Zoogloeaceae</taxon>
        <taxon>Azoarcus</taxon>
    </lineage>
</organism>
<sequence>MADRATRRFRIYQDEVKLRHTSHWDMDTMSRSELDAYMTGNQQHADPSNEAGPTHIPDPPAESAWSRFLRAILPAR</sequence>
<dbReference type="EMBL" id="WTVM01000132">
    <property type="protein sequence ID" value="NMG04561.1"/>
    <property type="molecule type" value="Genomic_DNA"/>
</dbReference>
<dbReference type="RefSeq" id="WP_168989225.1">
    <property type="nucleotide sequence ID" value="NZ_CAWPHM010000036.1"/>
</dbReference>
<evidence type="ECO:0000313" key="3">
    <source>
        <dbReference type="Proteomes" id="UP000599523"/>
    </source>
</evidence>
<proteinExistence type="predicted"/>
<reference evidence="2" key="1">
    <citation type="submission" date="2019-12" db="EMBL/GenBank/DDBJ databases">
        <title>Comparative genomics gives insights into the taxonomy of the Azoarcus-Aromatoleum group and reveals separate origins of nif in the plant-associated Azoarcus and non-plant-associated Aromatoleum sub-groups.</title>
        <authorList>
            <person name="Lafos M."/>
            <person name="Maluk M."/>
            <person name="Batista M."/>
            <person name="Junghare M."/>
            <person name="Carmona M."/>
            <person name="Faoro H."/>
            <person name="Cruz L.M."/>
            <person name="Battistoni F."/>
            <person name="De Souza E."/>
            <person name="Pedrosa F."/>
            <person name="Chen W.-M."/>
            <person name="Poole P.S."/>
            <person name="Dixon R.A."/>
            <person name="James E.K."/>
        </authorList>
    </citation>
    <scope>NUCLEOTIDE SEQUENCE</scope>
    <source>
        <strain evidence="2">NSC3</strain>
    </source>
</reference>
<evidence type="ECO:0000313" key="2">
    <source>
        <dbReference type="EMBL" id="NMG04561.1"/>
    </source>
</evidence>
<evidence type="ECO:0000256" key="1">
    <source>
        <dbReference type="SAM" id="MobiDB-lite"/>
    </source>
</evidence>
<comment type="caution">
    <text evidence="2">The sequence shown here is derived from an EMBL/GenBank/DDBJ whole genome shotgun (WGS) entry which is preliminary data.</text>
</comment>
<dbReference type="AlphaFoldDB" id="A0A972FLN8"/>
<gene>
    <name evidence="2" type="ORF">GPA21_16525</name>
</gene>
<feature type="region of interest" description="Disordered" evidence="1">
    <location>
        <begin position="40"/>
        <end position="63"/>
    </location>
</feature>
<dbReference type="Proteomes" id="UP000599523">
    <property type="component" value="Unassembled WGS sequence"/>
</dbReference>
<accession>A0A972FLN8</accession>
<protein>
    <submittedName>
        <fullName evidence="2">Uncharacterized protein</fullName>
    </submittedName>
</protein>
<name>A0A972FLN8_9RHOO</name>